<dbReference type="InterPro" id="IPR011701">
    <property type="entry name" value="MFS"/>
</dbReference>
<keyword evidence="3" id="KW-1133">Transmembrane helix</keyword>
<protein>
    <submittedName>
        <fullName evidence="5">MFS transporter</fullName>
    </submittedName>
</protein>
<comment type="caution">
    <text evidence="5">The sequence shown here is derived from an EMBL/GenBank/DDBJ whole genome shotgun (WGS) entry which is preliminary data.</text>
</comment>
<dbReference type="PANTHER" id="PTHR23542">
    <property type="match status" value="1"/>
</dbReference>
<sequence>MLGVSTVVMLALVRDSYALAGAVSAVNVTVTAVTGPLLGRLVDRLGQTRVAVPATLVFALGTAAMLLCVRYDAPAWALFLCCAGNAGIPSVGSMARARWAALHGDDAEARHTANSFEQVVDELCFMLGPALAMVLCTAVFPEAGLLTAAVLLTGGMLLFAGRRDTEPPVRKRTSGMSGGPLRAPGFPALLLVFAATGALFGSLEVATVAAVQTLGGGSAAAGLVLALQAAGSGVAGLAFGALRLSGSPAVRLAAGVAAMTVCTLPLTAAGSLPLLAVLLFVAGMATAPTMVTGMSLVQRLVPDGRLNEGMTTAYTGLLTGIAAGAAAGGQFVERWGAPGAYWAPVAAGTLALLAALAGLPRLRRV</sequence>
<evidence type="ECO:0000256" key="3">
    <source>
        <dbReference type="ARBA" id="ARBA00022989"/>
    </source>
</evidence>
<keyword evidence="6" id="KW-1185">Reference proteome</keyword>
<evidence type="ECO:0000256" key="4">
    <source>
        <dbReference type="ARBA" id="ARBA00023136"/>
    </source>
</evidence>
<keyword evidence="2" id="KW-0812">Transmembrane</keyword>
<organism evidence="5 6">
    <name type="scientific">Streptomyces xinghaiensis</name>
    <dbReference type="NCBI Taxonomy" id="1038928"/>
    <lineage>
        <taxon>Bacteria</taxon>
        <taxon>Bacillati</taxon>
        <taxon>Actinomycetota</taxon>
        <taxon>Actinomycetes</taxon>
        <taxon>Kitasatosporales</taxon>
        <taxon>Streptomycetaceae</taxon>
        <taxon>Streptomyces</taxon>
    </lineage>
</organism>
<dbReference type="GO" id="GO:0022857">
    <property type="term" value="F:transmembrane transporter activity"/>
    <property type="evidence" value="ECO:0007669"/>
    <property type="project" value="InterPro"/>
</dbReference>
<dbReference type="Gene3D" id="1.20.1250.20">
    <property type="entry name" value="MFS general substrate transporter like domains"/>
    <property type="match status" value="1"/>
</dbReference>
<dbReference type="InterPro" id="IPR036259">
    <property type="entry name" value="MFS_trans_sf"/>
</dbReference>
<gene>
    <name evidence="5" type="ORF">SFRA_004610</name>
</gene>
<evidence type="ECO:0000256" key="1">
    <source>
        <dbReference type="ARBA" id="ARBA00004651"/>
    </source>
</evidence>
<accession>A0A454L1Y5</accession>
<evidence type="ECO:0000313" key="6">
    <source>
        <dbReference type="Proteomes" id="UP000028058"/>
    </source>
</evidence>
<dbReference type="InterPro" id="IPR020846">
    <property type="entry name" value="MFS_dom"/>
</dbReference>
<proteinExistence type="predicted"/>
<dbReference type="Pfam" id="PF07690">
    <property type="entry name" value="MFS_1"/>
    <property type="match status" value="1"/>
</dbReference>
<evidence type="ECO:0000256" key="2">
    <source>
        <dbReference type="ARBA" id="ARBA00022692"/>
    </source>
</evidence>
<dbReference type="EMBL" id="JNAD02000002">
    <property type="protein sequence ID" value="RKM98257.1"/>
    <property type="molecule type" value="Genomic_DNA"/>
</dbReference>
<keyword evidence="4" id="KW-0472">Membrane</keyword>
<comment type="subcellular location">
    <subcellularLocation>
        <location evidence="1">Cell membrane</location>
        <topology evidence="1">Multi-pass membrane protein</topology>
    </subcellularLocation>
</comment>
<dbReference type="RefSeq" id="WP_106967745.1">
    <property type="nucleotide sequence ID" value="NZ_JBIRWO010000003.1"/>
</dbReference>
<dbReference type="OrthoDB" id="9180256at2"/>
<dbReference type="SUPFAM" id="SSF103473">
    <property type="entry name" value="MFS general substrate transporter"/>
    <property type="match status" value="1"/>
</dbReference>
<evidence type="ECO:0000313" key="5">
    <source>
        <dbReference type="EMBL" id="RKM98257.1"/>
    </source>
</evidence>
<dbReference type="PROSITE" id="PS50850">
    <property type="entry name" value="MFS"/>
    <property type="match status" value="1"/>
</dbReference>
<dbReference type="Proteomes" id="UP000028058">
    <property type="component" value="Unassembled WGS sequence"/>
</dbReference>
<name>A0A454L1Y5_9ACTN</name>
<reference evidence="5 6" key="1">
    <citation type="journal article" date="2014" name="Genome Announc.">
        <title>Draft Genome Sequence of Streptomyces fradiae ATCC 19609, a Strain Highly Sensitive to Antibiotics.</title>
        <authorList>
            <person name="Bekker O.B."/>
            <person name="Klimina K.M."/>
            <person name="Vatlin A.A."/>
            <person name="Zakharevich N.V."/>
            <person name="Kasianov A.S."/>
            <person name="Danilenko V.N."/>
        </authorList>
    </citation>
    <scope>NUCLEOTIDE SEQUENCE [LARGE SCALE GENOMIC DNA]</scope>
    <source>
        <strain evidence="5 6">ATCC 19609</strain>
    </source>
</reference>
<dbReference type="PANTHER" id="PTHR23542:SF1">
    <property type="entry name" value="MAJOR FACILITATOR SUPERFAMILY (MFS) PROFILE DOMAIN-CONTAINING PROTEIN"/>
    <property type="match status" value="1"/>
</dbReference>
<dbReference type="GO" id="GO:0005886">
    <property type="term" value="C:plasma membrane"/>
    <property type="evidence" value="ECO:0007669"/>
    <property type="project" value="UniProtKB-SubCell"/>
</dbReference>
<dbReference type="AlphaFoldDB" id="A0A454L1Y5"/>